<organism evidence="1 2">
    <name type="scientific">Algimonas arctica</name>
    <dbReference type="NCBI Taxonomy" id="1479486"/>
    <lineage>
        <taxon>Bacteria</taxon>
        <taxon>Pseudomonadati</taxon>
        <taxon>Pseudomonadota</taxon>
        <taxon>Alphaproteobacteria</taxon>
        <taxon>Maricaulales</taxon>
        <taxon>Robiginitomaculaceae</taxon>
        <taxon>Algimonas</taxon>
    </lineage>
</organism>
<dbReference type="AlphaFoldDB" id="A0A8J3CP32"/>
<reference evidence="1" key="2">
    <citation type="submission" date="2020-09" db="EMBL/GenBank/DDBJ databases">
        <authorList>
            <person name="Sun Q."/>
            <person name="Kim S."/>
        </authorList>
    </citation>
    <scope>NUCLEOTIDE SEQUENCE</scope>
    <source>
        <strain evidence="1">KCTC 32513</strain>
    </source>
</reference>
<dbReference type="Gene3D" id="3.40.50.12580">
    <property type="match status" value="1"/>
</dbReference>
<name>A0A8J3CP32_9PROT</name>
<proteinExistence type="predicted"/>
<dbReference type="Proteomes" id="UP000634004">
    <property type="component" value="Unassembled WGS sequence"/>
</dbReference>
<accession>A0A8J3CP32</accession>
<protein>
    <submittedName>
        <fullName evidence="1">Glycerophosphotransferase</fullName>
    </submittedName>
</protein>
<dbReference type="RefSeq" id="WP_189494229.1">
    <property type="nucleotide sequence ID" value="NZ_BMZH01000001.1"/>
</dbReference>
<dbReference type="InterPro" id="IPR007554">
    <property type="entry name" value="Glycerophosphate_synth"/>
</dbReference>
<sequence length="407" mass="45874">MPNKLHKYDGTRLKVAFLYNHEVPHQVAHTAPVLREMLIRHADIDVSVLTSTAEQKDIVLSGLGPALAARTNFIDLDTTKSDRGIRRAANSVAPARRISVLQENLETLAKFDVFVVPESTSLMMKTQFGLDHLKFILTHHGAGDRAVTEKVSIRDFDFVLVPGEKLEKRHKEHGLIRDGDYAVTGYPKFDFVAHGGEPKLFDNDNPVVLYNPHFDPHLSSWYTMGEAVLDAFAANPDLNLIFAPHIMIYQRKIHTSVEFKRVRRRKPLPKRFLDLPNIHIDLGSPRSVDMTYTRAADIYLGDVSSQIYEFLHERRPVIFLNSHDADWQGNPLYLNWTTGPVLTDVSDLIETVHGATDAHADYLPAQNLAFEDTFDLTDGKSSVKAADAVAEWLRRDVLSEPELLAAQ</sequence>
<evidence type="ECO:0000313" key="1">
    <source>
        <dbReference type="EMBL" id="GHA81617.1"/>
    </source>
</evidence>
<dbReference type="InterPro" id="IPR043148">
    <property type="entry name" value="TagF_C"/>
</dbReference>
<dbReference type="SUPFAM" id="SSF53756">
    <property type="entry name" value="UDP-Glycosyltransferase/glycogen phosphorylase"/>
    <property type="match status" value="1"/>
</dbReference>
<dbReference type="Pfam" id="PF04464">
    <property type="entry name" value="Glyphos_transf"/>
    <property type="match status" value="1"/>
</dbReference>
<reference evidence="1" key="1">
    <citation type="journal article" date="2014" name="Int. J. Syst. Evol. Microbiol.">
        <title>Complete genome sequence of Corynebacterium casei LMG S-19264T (=DSM 44701T), isolated from a smear-ripened cheese.</title>
        <authorList>
            <consortium name="US DOE Joint Genome Institute (JGI-PGF)"/>
            <person name="Walter F."/>
            <person name="Albersmeier A."/>
            <person name="Kalinowski J."/>
            <person name="Ruckert C."/>
        </authorList>
    </citation>
    <scope>NUCLEOTIDE SEQUENCE</scope>
    <source>
        <strain evidence="1">KCTC 32513</strain>
    </source>
</reference>
<dbReference type="EMBL" id="BMZH01000001">
    <property type="protein sequence ID" value="GHA81617.1"/>
    <property type="molecule type" value="Genomic_DNA"/>
</dbReference>
<evidence type="ECO:0000313" key="2">
    <source>
        <dbReference type="Proteomes" id="UP000634004"/>
    </source>
</evidence>
<dbReference type="GO" id="GO:0047355">
    <property type="term" value="F:CDP-glycerol glycerophosphotransferase activity"/>
    <property type="evidence" value="ECO:0007669"/>
    <property type="project" value="InterPro"/>
</dbReference>
<dbReference type="GO" id="GO:0016020">
    <property type="term" value="C:membrane"/>
    <property type="evidence" value="ECO:0007669"/>
    <property type="project" value="InterPro"/>
</dbReference>
<gene>
    <name evidence="1" type="ORF">GCM10009069_00820</name>
</gene>
<keyword evidence="2" id="KW-1185">Reference proteome</keyword>
<comment type="caution">
    <text evidence="1">The sequence shown here is derived from an EMBL/GenBank/DDBJ whole genome shotgun (WGS) entry which is preliminary data.</text>
</comment>